<keyword evidence="2" id="KW-0539">Nucleus</keyword>
<dbReference type="PROSITE" id="PS50118">
    <property type="entry name" value="HMG_BOX_2"/>
    <property type="match status" value="1"/>
</dbReference>
<proteinExistence type="predicted"/>
<dbReference type="SMART" id="SM00398">
    <property type="entry name" value="HMG"/>
    <property type="match status" value="2"/>
</dbReference>
<gene>
    <name evidence="5" type="ORF">B0J12DRAFT_351936</name>
</gene>
<dbReference type="SUPFAM" id="SSF47095">
    <property type="entry name" value="HMG-box"/>
    <property type="match status" value="2"/>
</dbReference>
<dbReference type="Gene3D" id="1.10.30.10">
    <property type="entry name" value="High mobility group box domain"/>
    <property type="match status" value="2"/>
</dbReference>
<accession>A0ABQ8FXN2</accession>
<feature type="region of interest" description="Disordered" evidence="3">
    <location>
        <begin position="58"/>
        <end position="113"/>
    </location>
</feature>
<dbReference type="PANTHER" id="PTHR48112">
    <property type="entry name" value="HIGH MOBILITY GROUP PROTEIN DSP1"/>
    <property type="match status" value="1"/>
</dbReference>
<dbReference type="InterPro" id="IPR009071">
    <property type="entry name" value="HMG_box_dom"/>
</dbReference>
<comment type="caution">
    <text evidence="5">The sequence shown here is derived from an EMBL/GenBank/DDBJ whole genome shotgun (WGS) entry which is preliminary data.</text>
</comment>
<evidence type="ECO:0000313" key="5">
    <source>
        <dbReference type="EMBL" id="KAH7028348.1"/>
    </source>
</evidence>
<dbReference type="Proteomes" id="UP000774617">
    <property type="component" value="Unassembled WGS sequence"/>
</dbReference>
<evidence type="ECO:0000259" key="4">
    <source>
        <dbReference type="PROSITE" id="PS50118"/>
    </source>
</evidence>
<evidence type="ECO:0000313" key="6">
    <source>
        <dbReference type="Proteomes" id="UP000774617"/>
    </source>
</evidence>
<feature type="compositionally biased region" description="Low complexity" evidence="3">
    <location>
        <begin position="97"/>
        <end position="106"/>
    </location>
</feature>
<dbReference type="EMBL" id="JAGTJR010000050">
    <property type="protein sequence ID" value="KAH7028348.1"/>
    <property type="molecule type" value="Genomic_DNA"/>
</dbReference>
<reference evidence="5 6" key="1">
    <citation type="journal article" date="2021" name="Nat. Commun.">
        <title>Genetic determinants of endophytism in the Arabidopsis root mycobiome.</title>
        <authorList>
            <person name="Mesny F."/>
            <person name="Miyauchi S."/>
            <person name="Thiergart T."/>
            <person name="Pickel B."/>
            <person name="Atanasova L."/>
            <person name="Karlsson M."/>
            <person name="Huettel B."/>
            <person name="Barry K.W."/>
            <person name="Haridas S."/>
            <person name="Chen C."/>
            <person name="Bauer D."/>
            <person name="Andreopoulos W."/>
            <person name="Pangilinan J."/>
            <person name="LaButti K."/>
            <person name="Riley R."/>
            <person name="Lipzen A."/>
            <person name="Clum A."/>
            <person name="Drula E."/>
            <person name="Henrissat B."/>
            <person name="Kohler A."/>
            <person name="Grigoriev I.V."/>
            <person name="Martin F.M."/>
            <person name="Hacquard S."/>
        </authorList>
    </citation>
    <scope>NUCLEOTIDE SEQUENCE [LARGE SCALE GENOMIC DNA]</scope>
    <source>
        <strain evidence="5 6">MPI-SDFR-AT-0080</strain>
    </source>
</reference>
<sequence length="355" mass="39824">MLARTALARLRARVPSVAARDAAHLSRQLRTTIARAGSTNNVAAFAHFQRIRGYATATKTTKKTTKATASTKKPATKKTAAKETATKKTATKKPVAKKAATPQKPAATKKRGPKKLSIMGRPRMDLTEREKEILEKRRLRTTEKKKKDEISELKAIALQEPKGKPSTAFQVLVTEIMQNEVTGSKLAGPEIRERFTRITKEASEKYKNLSPAETERLNRIANEAAEENRKALQKWIHSYTPLEIKKANNARRLLKDKIPGYNKAPIQDDRAVARPTSAFVRFYQDRINSGDYKNIAIAEAGKLAGQEWKALSASEKQKYQDAFESDRQRYAREYKNIYGEDAPFLSVKKPAKTTA</sequence>
<dbReference type="Pfam" id="PF00505">
    <property type="entry name" value="HMG_box"/>
    <property type="match status" value="1"/>
</dbReference>
<keyword evidence="6" id="KW-1185">Reference proteome</keyword>
<feature type="DNA-binding region" description="HMG box" evidence="2">
    <location>
        <begin position="272"/>
        <end position="338"/>
    </location>
</feature>
<keyword evidence="1 2" id="KW-0238">DNA-binding</keyword>
<organism evidence="5 6">
    <name type="scientific">Macrophomina phaseolina</name>
    <dbReference type="NCBI Taxonomy" id="35725"/>
    <lineage>
        <taxon>Eukaryota</taxon>
        <taxon>Fungi</taxon>
        <taxon>Dikarya</taxon>
        <taxon>Ascomycota</taxon>
        <taxon>Pezizomycotina</taxon>
        <taxon>Dothideomycetes</taxon>
        <taxon>Dothideomycetes incertae sedis</taxon>
        <taxon>Botryosphaeriales</taxon>
        <taxon>Botryosphaeriaceae</taxon>
        <taxon>Macrophomina</taxon>
    </lineage>
</organism>
<dbReference type="InterPro" id="IPR050342">
    <property type="entry name" value="HMGB"/>
</dbReference>
<dbReference type="InterPro" id="IPR036910">
    <property type="entry name" value="HMG_box_dom_sf"/>
</dbReference>
<dbReference type="PANTHER" id="PTHR48112:SF22">
    <property type="entry name" value="MITOCHONDRIAL TRANSCRIPTION FACTOR A, ISOFORM B"/>
    <property type="match status" value="1"/>
</dbReference>
<name>A0ABQ8FXN2_9PEZI</name>
<protein>
    <recommendedName>
        <fullName evidence="4">HMG box domain-containing protein</fullName>
    </recommendedName>
</protein>
<feature type="domain" description="HMG box" evidence="4">
    <location>
        <begin position="272"/>
        <end position="338"/>
    </location>
</feature>
<evidence type="ECO:0000256" key="3">
    <source>
        <dbReference type="SAM" id="MobiDB-lite"/>
    </source>
</evidence>
<evidence type="ECO:0000256" key="2">
    <source>
        <dbReference type="PROSITE-ProRule" id="PRU00267"/>
    </source>
</evidence>
<evidence type="ECO:0000256" key="1">
    <source>
        <dbReference type="ARBA" id="ARBA00023125"/>
    </source>
</evidence>